<dbReference type="OrthoDB" id="57118at2157"/>
<accession>Q9HLR2</accession>
<feature type="transmembrane region" description="Helical" evidence="1">
    <location>
        <begin position="131"/>
        <end position="155"/>
    </location>
</feature>
<keyword evidence="1" id="KW-0812">Transmembrane</keyword>
<reference evidence="2 3" key="1">
    <citation type="journal article" date="2000" name="Nature">
        <title>The genome sequence of the thermoacidophilic scavenger Thermoplasma acidophilum.</title>
        <authorList>
            <person name="Ruepp A."/>
            <person name="Graml W."/>
            <person name="Santos-Martinez M.L."/>
            <person name="Koretke K.K."/>
            <person name="Volker C."/>
            <person name="Mewes H.W."/>
            <person name="Frishman D."/>
            <person name="Stocker S."/>
            <person name="Lupas A.N."/>
            <person name="Baumeister W."/>
        </authorList>
    </citation>
    <scope>NUCLEOTIDE SEQUENCE [LARGE SCALE GENOMIC DNA]</scope>
    <source>
        <strain evidence="3">ATCC 25905 / DSM 1728 / JCM 9062 / NBRC 15155 / AMRC-C165</strain>
    </source>
</reference>
<proteinExistence type="predicted"/>
<evidence type="ECO:0000256" key="1">
    <source>
        <dbReference type="SAM" id="Phobius"/>
    </source>
</evidence>
<feature type="transmembrane region" description="Helical" evidence="1">
    <location>
        <begin position="161"/>
        <end position="179"/>
    </location>
</feature>
<gene>
    <name evidence="2" type="ordered locus">Ta0164</name>
</gene>
<protein>
    <submittedName>
        <fullName evidence="2">Hypothetical membrane protein</fullName>
    </submittedName>
</protein>
<dbReference type="PaxDb" id="273075-Ta0164"/>
<keyword evidence="3" id="KW-1185">Reference proteome</keyword>
<keyword evidence="1" id="KW-1133">Transmembrane helix</keyword>
<dbReference type="InParanoid" id="Q9HLR2"/>
<feature type="transmembrane region" description="Helical" evidence="1">
    <location>
        <begin position="220"/>
        <end position="245"/>
    </location>
</feature>
<keyword evidence="1" id="KW-0472">Membrane</keyword>
<organism evidence="2 3">
    <name type="scientific">Thermoplasma acidophilum (strain ATCC 25905 / DSM 1728 / JCM 9062 / NBRC 15155 / AMRC-C165)</name>
    <dbReference type="NCBI Taxonomy" id="273075"/>
    <lineage>
        <taxon>Archaea</taxon>
        <taxon>Methanobacteriati</taxon>
        <taxon>Thermoplasmatota</taxon>
        <taxon>Thermoplasmata</taxon>
        <taxon>Thermoplasmatales</taxon>
        <taxon>Thermoplasmataceae</taxon>
        <taxon>Thermoplasma</taxon>
    </lineage>
</organism>
<dbReference type="EnsemblBacteria" id="CAC11310">
    <property type="protein sequence ID" value="CAC11310"/>
    <property type="gene ID" value="CAC11310"/>
</dbReference>
<feature type="transmembrane region" description="Helical" evidence="1">
    <location>
        <begin position="191"/>
        <end position="214"/>
    </location>
</feature>
<feature type="transmembrane region" description="Helical" evidence="1">
    <location>
        <begin position="48"/>
        <end position="68"/>
    </location>
</feature>
<dbReference type="EMBL" id="AL445063">
    <property type="protein sequence ID" value="CAC11310.1"/>
    <property type="molecule type" value="Genomic_DNA"/>
</dbReference>
<dbReference type="AlphaFoldDB" id="Q9HLR2"/>
<evidence type="ECO:0000313" key="3">
    <source>
        <dbReference type="Proteomes" id="UP000001024"/>
    </source>
</evidence>
<dbReference type="RefSeq" id="WP_010900591.1">
    <property type="nucleotide sequence ID" value="NC_002578.1"/>
</dbReference>
<dbReference type="Proteomes" id="UP000001024">
    <property type="component" value="Chromosome"/>
</dbReference>
<dbReference type="eggNOG" id="arCOG01995">
    <property type="taxonomic scope" value="Archaea"/>
</dbReference>
<dbReference type="KEGG" id="tac:Ta0164"/>
<dbReference type="STRING" id="273075.gene:9571378"/>
<feature type="transmembrane region" description="Helical" evidence="1">
    <location>
        <begin position="106"/>
        <end position="124"/>
    </location>
</feature>
<sequence length="256" mass="28291">MKDIQCPQCGNLVPEGTEQCPVCGYRFPAVNEDTWKAAFVRIFSRQRILAMVLVFIGELALMFALSALPMSGSTASQIVGQNEPSLQAVRSLPLIVRSFSIFSHNYEIASIEIIPVIGQIFFIISTYSTAIVLNALAVSQGVTGPLALLSLLLLPYSWLELPSYAIASTEGGFLIASLFRRSFRKEIKTAIIVWLMVGLELLTAGIFESWTIALESSKNLGILFITWIPYVIIIAIFIVVVRYAVSRFRSEMKNTA</sequence>
<dbReference type="HOGENOM" id="CLU_1068014_0_0_2"/>
<evidence type="ECO:0000313" key="2">
    <source>
        <dbReference type="EMBL" id="CAC11310.1"/>
    </source>
</evidence>
<name>Q9HLR2_THEAC</name>